<sequence length="88" mass="9598">MPRLAWLATLCFTIVLSLSHPLIPRSLHQHGAYDTALGWRIALSFLIIARSLIGIIFPEDHCRASAAYAIAAFLVPPVLMAVITMVAT</sequence>
<protein>
    <submittedName>
        <fullName evidence="2">Uncharacterized protein</fullName>
    </submittedName>
</protein>
<keyword evidence="1" id="KW-0472">Membrane</keyword>
<proteinExistence type="predicted"/>
<reference evidence="2 3" key="1">
    <citation type="submission" date="2018-05" db="EMBL/GenBank/DDBJ databases">
        <title>A metagenomic window into the 2 km-deep terrestrial subsurface aquifer revealed taxonomically and functionally diverse microbial community comprising novel uncultured bacterial lineages.</title>
        <authorList>
            <person name="Kadnikov V.V."/>
            <person name="Mardanov A.V."/>
            <person name="Beletsky A.V."/>
            <person name="Banks D."/>
            <person name="Pimenov N.V."/>
            <person name="Frank Y.A."/>
            <person name="Karnachuk O.V."/>
            <person name="Ravin N.V."/>
        </authorList>
    </citation>
    <scope>NUCLEOTIDE SEQUENCE [LARGE SCALE GENOMIC DNA]</scope>
    <source>
        <strain evidence="2">BY5</strain>
    </source>
</reference>
<keyword evidence="1" id="KW-1133">Transmembrane helix</keyword>
<evidence type="ECO:0000256" key="1">
    <source>
        <dbReference type="SAM" id="Phobius"/>
    </source>
</evidence>
<keyword evidence="1" id="KW-0812">Transmembrane</keyword>
<feature type="transmembrane region" description="Helical" evidence="1">
    <location>
        <begin position="66"/>
        <end position="87"/>
    </location>
</feature>
<gene>
    <name evidence="2" type="ORF">OZSIB_4203</name>
</gene>
<name>A0A367ZQV9_9BACT</name>
<accession>A0A367ZQV9</accession>
<evidence type="ECO:0000313" key="3">
    <source>
        <dbReference type="Proteomes" id="UP000252355"/>
    </source>
</evidence>
<comment type="caution">
    <text evidence="2">The sequence shown here is derived from an EMBL/GenBank/DDBJ whole genome shotgun (WGS) entry which is preliminary data.</text>
</comment>
<evidence type="ECO:0000313" key="2">
    <source>
        <dbReference type="EMBL" id="RCK79731.1"/>
    </source>
</evidence>
<dbReference type="AlphaFoldDB" id="A0A367ZQV9"/>
<feature type="transmembrane region" description="Helical" evidence="1">
    <location>
        <begin position="37"/>
        <end position="57"/>
    </location>
</feature>
<dbReference type="Proteomes" id="UP000252355">
    <property type="component" value="Unassembled WGS sequence"/>
</dbReference>
<organism evidence="2 3">
    <name type="scientific">Candidatus Ozemobacter sibiricus</name>
    <dbReference type="NCBI Taxonomy" id="2268124"/>
    <lineage>
        <taxon>Bacteria</taxon>
        <taxon>Candidatus Ozemobacteria</taxon>
        <taxon>Candidatus Ozemobacterales</taxon>
        <taxon>Candidatus Ozemobacteraceae</taxon>
        <taxon>Candidatus Ozemobacter</taxon>
    </lineage>
</organism>
<dbReference type="EMBL" id="QOQW01000011">
    <property type="protein sequence ID" value="RCK79731.1"/>
    <property type="molecule type" value="Genomic_DNA"/>
</dbReference>